<dbReference type="InterPro" id="IPR036116">
    <property type="entry name" value="FN3_sf"/>
</dbReference>
<dbReference type="AlphaFoldDB" id="A0A7Z7FNT4"/>
<sequence length="773" mass="80534">MPIGPVEPIKNGESGASVRAKLNLLLQGAIDGTLGSVTPEDLDALIDTVPPARPKGFTLNSTLVPSNLLIGTWEPSLEGDFAYYEVQLKQGLGSWIGYQTSSTLHQVPMIPNSVYTGRVFAVDRSGNKSEPSAEFTHTTVADDVPPAMPVGLSATGGINSTWLKWAANNEIDFARYDLFEALEEFPAPTETTLPSYTSQTNAFVVGGQEPEVTRWYWVRAIDTSGNVSPWSAPASATTAKIRSEIKATLEGILFKPGNAPNGNRLTWTAGQITYGVDGSTPTSQNIPSGAVTFSGATVYVYYILGDNKFSVTTSLVTMYAQDSVLIGVYRGGNDYQAVEGKAYIDGGTILAQTIGANQLVADQAVITGSAQIAEAIIENAHIVELSAAKLMAETALAGSITVGGHALGDVADYANDPAGRINEAVTQIDPGKILISGGTSLADWRSGGDTTKINGGNIATNSIRANVLEIGARGVATAGIAFSGNTPTSNRVSWTGGTITYLNDAGSPVEVTVTENPIGAMWTDATIYIYWTKGATSLSSTTLAPTAFSSNNIVLATYKGGLNLTTDYGRTIIDGQGIKTGSIGADQIAANAIRAQHIAADSITSAMIRAGAVTADKMSVTSLAAITAVLGNVDIGDANISRLVVGTSNIAPGAITSVSFAESGGGPNTITLDVTANHGLGSPKVKVEFRGNVKAAAGSTLQTYAELRDLNANVVIDSIPLVTTGNYGQTILWSKLFTPPGNRAATTFRVTFAGVPNSNWSMLEATTFTFKQS</sequence>
<dbReference type="PROSITE" id="PS50853">
    <property type="entry name" value="FN3"/>
    <property type="match status" value="2"/>
</dbReference>
<protein>
    <recommendedName>
        <fullName evidence="1">Fibronectin type-III domain-containing protein</fullName>
    </recommendedName>
</protein>
<gene>
    <name evidence="2" type="ORF">SAMN05428983_0818</name>
</gene>
<feature type="domain" description="Fibronectin type-III" evidence="1">
    <location>
        <begin position="50"/>
        <end position="142"/>
    </location>
</feature>
<dbReference type="PANTHER" id="PTHR36251:SF2">
    <property type="entry name" value="GIFSY-2 PROPHAGE HOST SPECIFICITY PROTEIN J, PHAGE LAMBDA"/>
    <property type="match status" value="1"/>
</dbReference>
<evidence type="ECO:0000313" key="3">
    <source>
        <dbReference type="Proteomes" id="UP000198917"/>
    </source>
</evidence>
<dbReference type="Gene3D" id="2.60.40.10">
    <property type="entry name" value="Immunoglobulins"/>
    <property type="match status" value="2"/>
</dbReference>
<accession>A0A7Z7FNT4</accession>
<dbReference type="Proteomes" id="UP000198917">
    <property type="component" value="Unassembled WGS sequence"/>
</dbReference>
<dbReference type="InterPro" id="IPR013783">
    <property type="entry name" value="Ig-like_fold"/>
</dbReference>
<evidence type="ECO:0000313" key="2">
    <source>
        <dbReference type="EMBL" id="SDJ25010.1"/>
    </source>
</evidence>
<evidence type="ECO:0000259" key="1">
    <source>
        <dbReference type="PROSITE" id="PS50853"/>
    </source>
</evidence>
<organism evidence="2 3">
    <name type="scientific">Agrobacterium fabrum</name>
    <dbReference type="NCBI Taxonomy" id="1176649"/>
    <lineage>
        <taxon>Bacteria</taxon>
        <taxon>Pseudomonadati</taxon>
        <taxon>Pseudomonadota</taxon>
        <taxon>Alphaproteobacteria</taxon>
        <taxon>Hyphomicrobiales</taxon>
        <taxon>Rhizobiaceae</taxon>
        <taxon>Rhizobium/Agrobacterium group</taxon>
        <taxon>Agrobacterium</taxon>
        <taxon>Agrobacterium tumefaciens complex</taxon>
    </lineage>
</organism>
<comment type="caution">
    <text evidence="2">The sequence shown here is derived from an EMBL/GenBank/DDBJ whole genome shotgun (WGS) entry which is preliminary data.</text>
</comment>
<dbReference type="SUPFAM" id="SSF49265">
    <property type="entry name" value="Fibronectin type III"/>
    <property type="match status" value="1"/>
</dbReference>
<name>A0A7Z7FNT4_9HYPH</name>
<dbReference type="EMBL" id="FNEW01000001">
    <property type="protein sequence ID" value="SDJ25010.1"/>
    <property type="molecule type" value="Genomic_DNA"/>
</dbReference>
<feature type="domain" description="Fibronectin type-III" evidence="1">
    <location>
        <begin position="145"/>
        <end position="241"/>
    </location>
</feature>
<reference evidence="2 3" key="1">
    <citation type="submission" date="2016-10" db="EMBL/GenBank/DDBJ databases">
        <authorList>
            <person name="Varghese N."/>
            <person name="Submissions S."/>
        </authorList>
    </citation>
    <scope>NUCLEOTIDE SEQUENCE [LARGE SCALE GENOMIC DNA]</scope>
    <source>
        <strain evidence="2 3">PDC82</strain>
    </source>
</reference>
<dbReference type="InterPro" id="IPR003961">
    <property type="entry name" value="FN3_dom"/>
</dbReference>
<dbReference type="PANTHER" id="PTHR36251">
    <property type="entry name" value="FELS-1 PROPHAGE HOST SPECIFICITY PROTEIN-RELATED"/>
    <property type="match status" value="1"/>
</dbReference>
<dbReference type="InterPro" id="IPR053171">
    <property type="entry name" value="Viral_Tip_Attach_Protein"/>
</dbReference>
<proteinExistence type="predicted"/>
<dbReference type="RefSeq" id="WP_092731746.1">
    <property type="nucleotide sequence ID" value="NZ_FNEW01000001.1"/>
</dbReference>